<feature type="domain" description="Outer membrane protein beta-barrel" evidence="2">
    <location>
        <begin position="18"/>
        <end position="183"/>
    </location>
</feature>
<accession>A0A6J5LBY6</accession>
<dbReference type="SUPFAM" id="SSF56925">
    <property type="entry name" value="OMPA-like"/>
    <property type="match status" value="1"/>
</dbReference>
<evidence type="ECO:0000313" key="3">
    <source>
        <dbReference type="EMBL" id="CAB4130686.1"/>
    </source>
</evidence>
<sequence length="183" mass="19490">MQKTIITALVLLASTAVASATDLPSKTKAPSLPTLAQSTDFYAGVNAGGNFNDARVYSGGAVAGWNVLPFLAVEGTYDFSRPDVKIRSDYNYQNTVAVNAVPQYKVPALPVTVYALGGAGYRWNTAATVADISVYNFGAGAKYEFAKGIEIDGRYRRIDAIESKNRTSTSAEDRATIGVNAKF</sequence>
<name>A0A6J5LBY6_9CAUD</name>
<keyword evidence="1" id="KW-0732">Signal</keyword>
<dbReference type="Pfam" id="PF13505">
    <property type="entry name" value="OMP_b-brl"/>
    <property type="match status" value="1"/>
</dbReference>
<proteinExistence type="predicted"/>
<gene>
    <name evidence="3" type="ORF">UFOVP132_7</name>
</gene>
<dbReference type="EMBL" id="LR796247">
    <property type="protein sequence ID" value="CAB4130686.1"/>
    <property type="molecule type" value="Genomic_DNA"/>
</dbReference>
<dbReference type="InterPro" id="IPR011250">
    <property type="entry name" value="OMP/PagP_B-barrel"/>
</dbReference>
<dbReference type="Gene3D" id="2.40.160.20">
    <property type="match status" value="1"/>
</dbReference>
<reference evidence="3" key="1">
    <citation type="submission" date="2020-04" db="EMBL/GenBank/DDBJ databases">
        <authorList>
            <person name="Chiriac C."/>
            <person name="Salcher M."/>
            <person name="Ghai R."/>
            <person name="Kavagutti S V."/>
        </authorList>
    </citation>
    <scope>NUCLEOTIDE SEQUENCE</scope>
</reference>
<organism evidence="3">
    <name type="scientific">uncultured Caudovirales phage</name>
    <dbReference type="NCBI Taxonomy" id="2100421"/>
    <lineage>
        <taxon>Viruses</taxon>
        <taxon>Duplodnaviria</taxon>
        <taxon>Heunggongvirae</taxon>
        <taxon>Uroviricota</taxon>
        <taxon>Caudoviricetes</taxon>
        <taxon>Peduoviridae</taxon>
        <taxon>Maltschvirus</taxon>
        <taxon>Maltschvirus maltsch</taxon>
    </lineage>
</organism>
<protein>
    <submittedName>
        <fullName evidence="3">Outer membrane protein beta-barrel</fullName>
    </submittedName>
</protein>
<evidence type="ECO:0000259" key="2">
    <source>
        <dbReference type="Pfam" id="PF13505"/>
    </source>
</evidence>
<dbReference type="InterPro" id="IPR027385">
    <property type="entry name" value="Beta-barrel_OMP"/>
</dbReference>
<evidence type="ECO:0000256" key="1">
    <source>
        <dbReference type="ARBA" id="ARBA00022729"/>
    </source>
</evidence>